<comment type="caution">
    <text evidence="1">The sequence shown here is derived from an EMBL/GenBank/DDBJ whole genome shotgun (WGS) entry which is preliminary data.</text>
</comment>
<sequence length="76" mass="8908">MKVQIYSQWMECVYIPVRVKQFTKAAKLMGKKDFRAYAMSQDMVDLSRKDRKSDERQVVADWLDSRVNDSVTESVA</sequence>
<dbReference type="AlphaFoldDB" id="A0A6I2UWV0"/>
<evidence type="ECO:0000313" key="1">
    <source>
        <dbReference type="EMBL" id="MSV23752.1"/>
    </source>
</evidence>
<name>A0A6I2UWV0_9FIRM</name>
<gene>
    <name evidence="1" type="ORF">FYJ78_00795</name>
</gene>
<keyword evidence="2" id="KW-1185">Reference proteome</keyword>
<accession>A0A6I2UWV0</accession>
<dbReference type="Proteomes" id="UP000430222">
    <property type="component" value="Unassembled WGS sequence"/>
</dbReference>
<dbReference type="EMBL" id="VUNL01000001">
    <property type="protein sequence ID" value="MSV23752.1"/>
    <property type="molecule type" value="Genomic_DNA"/>
</dbReference>
<protein>
    <submittedName>
        <fullName evidence="1">Uncharacterized protein</fullName>
    </submittedName>
</protein>
<evidence type="ECO:0000313" key="2">
    <source>
        <dbReference type="Proteomes" id="UP000430222"/>
    </source>
</evidence>
<organism evidence="1 2">
    <name type="scientific">Selenomonas montiformis</name>
    <dbReference type="NCBI Taxonomy" id="2652285"/>
    <lineage>
        <taxon>Bacteria</taxon>
        <taxon>Bacillati</taxon>
        <taxon>Bacillota</taxon>
        <taxon>Negativicutes</taxon>
        <taxon>Selenomonadales</taxon>
        <taxon>Selenomonadaceae</taxon>
        <taxon>Selenomonas</taxon>
    </lineage>
</organism>
<reference evidence="1 2" key="1">
    <citation type="submission" date="2019-08" db="EMBL/GenBank/DDBJ databases">
        <title>In-depth cultivation of the pig gut microbiome towards novel bacterial diversity and tailored functional studies.</title>
        <authorList>
            <person name="Wylensek D."/>
            <person name="Hitch T.C.A."/>
            <person name="Clavel T."/>
        </authorList>
    </citation>
    <scope>NUCLEOTIDE SEQUENCE [LARGE SCALE GENOMIC DNA]</scope>
    <source>
        <strain evidence="2">WCA-380-WT-3B3</strain>
    </source>
</reference>
<dbReference type="RefSeq" id="WP_154619497.1">
    <property type="nucleotide sequence ID" value="NZ_CBCTNG010000016.1"/>
</dbReference>
<proteinExistence type="predicted"/>